<organism evidence="3">
    <name type="scientific">Brugia timori</name>
    <dbReference type="NCBI Taxonomy" id="42155"/>
    <lineage>
        <taxon>Eukaryota</taxon>
        <taxon>Metazoa</taxon>
        <taxon>Ecdysozoa</taxon>
        <taxon>Nematoda</taxon>
        <taxon>Chromadorea</taxon>
        <taxon>Rhabditida</taxon>
        <taxon>Spirurina</taxon>
        <taxon>Spiruromorpha</taxon>
        <taxon>Filarioidea</taxon>
        <taxon>Onchocercidae</taxon>
        <taxon>Brugia</taxon>
    </lineage>
</organism>
<evidence type="ECO:0000313" key="2">
    <source>
        <dbReference type="Proteomes" id="UP000280834"/>
    </source>
</evidence>
<sequence>MPPDKIKCLVENFCKRLFGSNLRETLFCDRICLCLCMVRG</sequence>
<reference evidence="1 2" key="2">
    <citation type="submission" date="2018-11" db="EMBL/GenBank/DDBJ databases">
        <authorList>
            <consortium name="Pathogen Informatics"/>
        </authorList>
    </citation>
    <scope>NUCLEOTIDE SEQUENCE [LARGE SCALE GENOMIC DNA]</scope>
</reference>
<dbReference type="Proteomes" id="UP000280834">
    <property type="component" value="Unassembled WGS sequence"/>
</dbReference>
<gene>
    <name evidence="1" type="ORF">BTMF_LOCUS2661</name>
</gene>
<dbReference type="EMBL" id="UZAG01002251">
    <property type="protein sequence ID" value="VDO13050.1"/>
    <property type="molecule type" value="Genomic_DNA"/>
</dbReference>
<dbReference type="AlphaFoldDB" id="A0A0R3QAH9"/>
<name>A0A0R3QAH9_9BILA</name>
<reference evidence="3" key="1">
    <citation type="submission" date="2017-02" db="UniProtKB">
        <authorList>
            <consortium name="WormBaseParasite"/>
        </authorList>
    </citation>
    <scope>IDENTIFICATION</scope>
</reference>
<protein>
    <submittedName>
        <fullName evidence="1 3">Uncharacterized protein</fullName>
    </submittedName>
</protein>
<keyword evidence="2" id="KW-1185">Reference proteome</keyword>
<evidence type="ECO:0000313" key="3">
    <source>
        <dbReference type="WBParaSite" id="BTMF_0000334801-mRNA-1"/>
    </source>
</evidence>
<proteinExistence type="predicted"/>
<accession>A0A0R3QAH9</accession>
<dbReference type="WBParaSite" id="BTMF_0000334801-mRNA-1">
    <property type="protein sequence ID" value="BTMF_0000334801-mRNA-1"/>
    <property type="gene ID" value="BTMF_0000334801"/>
</dbReference>
<evidence type="ECO:0000313" key="1">
    <source>
        <dbReference type="EMBL" id="VDO13050.1"/>
    </source>
</evidence>